<organism evidence="1 2">
    <name type="scientific">Pseudomonas synxantha</name>
    <dbReference type="NCBI Taxonomy" id="47883"/>
    <lineage>
        <taxon>Bacteria</taxon>
        <taxon>Pseudomonadati</taxon>
        <taxon>Pseudomonadota</taxon>
        <taxon>Gammaproteobacteria</taxon>
        <taxon>Pseudomonadales</taxon>
        <taxon>Pseudomonadaceae</taxon>
        <taxon>Pseudomonas</taxon>
    </lineage>
</organism>
<evidence type="ECO:0000313" key="2">
    <source>
        <dbReference type="Proteomes" id="UP001259420"/>
    </source>
</evidence>
<gene>
    <name evidence="1" type="ORF">J2X87_005439</name>
</gene>
<accession>A0ACC6JVP6</accession>
<sequence>MLLLGFLERHASPGNFPNQKLPRPWIELTHKVNVPGTEGLIADPGPSDHLEVVHPVDRYEVPVIHWHEMPVVHWYEKPVVHWYEVPVIHWYEIPVVHWHEMPVLHMKRAPVEMLELPALLWLPTDQNGRVRILIEAATADCLQGEAACQKRRDQEQELLEDTHSATSDGPPPH</sequence>
<name>A0ACC6JVP6_9PSED</name>
<evidence type="ECO:0000313" key="1">
    <source>
        <dbReference type="EMBL" id="MDR6610329.1"/>
    </source>
</evidence>
<protein>
    <submittedName>
        <fullName evidence="1">Uncharacterized protein</fullName>
    </submittedName>
</protein>
<dbReference type="EMBL" id="JAVDSD010000020">
    <property type="protein sequence ID" value="MDR6610329.1"/>
    <property type="molecule type" value="Genomic_DNA"/>
</dbReference>
<dbReference type="Proteomes" id="UP001259420">
    <property type="component" value="Unassembled WGS sequence"/>
</dbReference>
<reference evidence="1" key="1">
    <citation type="submission" date="2023-07" db="EMBL/GenBank/DDBJ databases">
        <title>Sorghum-associated microbial communities from plants grown in Nebraska, USA.</title>
        <authorList>
            <person name="Schachtman D."/>
        </authorList>
    </citation>
    <scope>NUCLEOTIDE SEQUENCE</scope>
    <source>
        <strain evidence="1">BE46</strain>
    </source>
</reference>
<comment type="caution">
    <text evidence="1">The sequence shown here is derived from an EMBL/GenBank/DDBJ whole genome shotgun (WGS) entry which is preliminary data.</text>
</comment>
<proteinExistence type="predicted"/>
<keyword evidence="2" id="KW-1185">Reference proteome</keyword>